<dbReference type="OrthoDB" id="31120at2157"/>
<dbReference type="InterPro" id="IPR000962">
    <property type="entry name" value="Znf_DskA_TraR"/>
</dbReference>
<feature type="domain" description="Formylmethanofuran dehydrogenase subunit E" evidence="5">
    <location>
        <begin position="13"/>
        <end position="156"/>
    </location>
</feature>
<keyword evidence="2" id="KW-0863">Zinc-finger</keyword>
<keyword evidence="3" id="KW-0862">Zinc</keyword>
<evidence type="ECO:0000256" key="3">
    <source>
        <dbReference type="ARBA" id="ARBA00022833"/>
    </source>
</evidence>
<dbReference type="GeneID" id="10153349"/>
<proteinExistence type="predicted"/>
<dbReference type="SUPFAM" id="SSF143555">
    <property type="entry name" value="FwdE-like"/>
    <property type="match status" value="1"/>
</dbReference>
<accession>E8R8Y7</accession>
<dbReference type="PANTHER" id="PTHR39418">
    <property type="entry name" value="DEHYDROGENASE-RELATED"/>
    <property type="match status" value="1"/>
</dbReference>
<dbReference type="EC" id="1.2.99.5" evidence="6"/>
<dbReference type="EMBL" id="CP002363">
    <property type="protein sequence ID" value="ADV64963.1"/>
    <property type="molecule type" value="Genomic_DNA"/>
</dbReference>
<sequence>MVEMELIERAKWFHGHVCPFLVLGLRMSEIALEKLGVRRAGFRESLHEEILAIVEANNCLVDGVQVATGCTLGNNSLIYVDTGKNALTLVKRGLWKGVRIYVDHERFSRKYIPREASELFNKVVRERKGTPEEVEELRRRWEEVGLSVRNLPEEEFTVEYVEVEAIEPAPVYPSTRCSRCGELVMAPRAVEVNGHFLCKPCAELSVDAVVGRGIVRSIKYPVKR</sequence>
<dbReference type="InterPro" id="IPR053194">
    <property type="entry name" value="tRNA_methyltr_O"/>
</dbReference>
<protein>
    <submittedName>
        <fullName evidence="6">Formylmethanofuran dehydrogenase, subunit E</fullName>
        <ecNumber evidence="6">1.2.99.5</ecNumber>
    </submittedName>
</protein>
<dbReference type="eggNOG" id="arCOG00762">
    <property type="taxonomic scope" value="Archaea"/>
</dbReference>
<dbReference type="AlphaFoldDB" id="E8R8Y7"/>
<keyword evidence="7" id="KW-1185">Reference proteome</keyword>
<dbReference type="GO" id="GO:0008270">
    <property type="term" value="F:zinc ion binding"/>
    <property type="evidence" value="ECO:0007669"/>
    <property type="project" value="UniProtKB-KW"/>
</dbReference>
<dbReference type="Gene3D" id="3.30.1330.130">
    <property type="match status" value="1"/>
</dbReference>
<organism evidence="6 7">
    <name type="scientific">Desulfurococcus mucosus (strain ATCC 35584 / DSM 2162 / JCM 9187 / O7/1)</name>
    <dbReference type="NCBI Taxonomy" id="765177"/>
    <lineage>
        <taxon>Archaea</taxon>
        <taxon>Thermoproteota</taxon>
        <taxon>Thermoprotei</taxon>
        <taxon>Desulfurococcales</taxon>
        <taxon>Desulfurococcaceae</taxon>
        <taxon>Desulfurococcus</taxon>
    </lineage>
</organism>
<name>E8R8Y7_DESM0</name>
<keyword evidence="1" id="KW-0479">Metal-binding</keyword>
<evidence type="ECO:0000313" key="7">
    <source>
        <dbReference type="Proteomes" id="UP000001068"/>
    </source>
</evidence>
<dbReference type="RefSeq" id="WP_013562185.1">
    <property type="nucleotide sequence ID" value="NC_014961.1"/>
</dbReference>
<feature type="domain" description="Zinc finger DksA/TraR C4-type" evidence="4">
    <location>
        <begin position="172"/>
        <end position="203"/>
    </location>
</feature>
<reference evidence="6 7" key="2">
    <citation type="journal article" date="2011" name="Stand. Genomic Sci.">
        <title>Complete genome sequence of Desulfurococcus mucosus type strain (O7/1).</title>
        <authorList>
            <person name="Wirth R."/>
            <person name="Chertkov O."/>
            <person name="Held B."/>
            <person name="Lapidus A."/>
            <person name="Nolan M."/>
            <person name="Lucas S."/>
            <person name="Hammon N."/>
            <person name="Deshpande S."/>
            <person name="Cheng J.F."/>
            <person name="Tapia R."/>
            <person name="Han C."/>
            <person name="Goodwin L."/>
            <person name="Pitluck S."/>
            <person name="Liolios K."/>
            <person name="Ioanna P."/>
            <person name="Ivanova N."/>
            <person name="Mavromatis K."/>
            <person name="Mikhailova N."/>
            <person name="Pati A."/>
            <person name="Chen A."/>
            <person name="Palaniappan K."/>
            <person name="Land M."/>
            <person name="Hauser L."/>
            <person name="Chang Y.J."/>
            <person name="Jeffries C.D."/>
            <person name="Bilek Y."/>
            <person name="Hader T."/>
            <person name="Rohde M."/>
            <person name="Spring S."/>
            <person name="Sikorski J."/>
            <person name="Goker M."/>
            <person name="Woyke T."/>
            <person name="Bristow J."/>
            <person name="Eisen J.A."/>
            <person name="Markowitz V."/>
            <person name="Hugenholtz P."/>
            <person name="Kyrpides N.C."/>
            <person name="Klenk H.P."/>
        </authorList>
    </citation>
    <scope>NUCLEOTIDE SEQUENCE [LARGE SCALE GENOMIC DNA]</scope>
    <source>
        <strain evidence="7">ATCC 35584 / DSM 2162 / JCM 9187 / O7/1</strain>
    </source>
</reference>
<dbReference type="Pfam" id="PF02663">
    <property type="entry name" value="FmdE"/>
    <property type="match status" value="1"/>
</dbReference>
<reference evidence="7" key="1">
    <citation type="submission" date="2010-11" db="EMBL/GenBank/DDBJ databases">
        <title>The complete genome of Desulfurococcus mucosus DSM 2162.</title>
        <authorList>
            <consortium name="US DOE Joint Genome Institute (JGI-PGF)"/>
            <person name="Lucas S."/>
            <person name="Copeland A."/>
            <person name="Lapidus A."/>
            <person name="Bruce D."/>
            <person name="Goodwin L."/>
            <person name="Pitluck S."/>
            <person name="Kyrpides N."/>
            <person name="Mavromatis K."/>
            <person name="Pagani I."/>
            <person name="Ivanova N."/>
            <person name="Ovchinnikova G."/>
            <person name="Chertkov O."/>
            <person name="Held B."/>
            <person name="Brettin T."/>
            <person name="Detter J.C."/>
            <person name="Tapia R."/>
            <person name="Han C."/>
            <person name="Land M."/>
            <person name="Hauser L."/>
            <person name="Markowitz V."/>
            <person name="Cheng J.-F."/>
            <person name="Hugenholtz P."/>
            <person name="Woyke T."/>
            <person name="Wu D."/>
            <person name="Wirth R."/>
            <person name="Bilek Y."/>
            <person name="Hader T."/>
            <person name="Klenk H.-P."/>
            <person name="Eisen J.A."/>
        </authorList>
    </citation>
    <scope>NUCLEOTIDE SEQUENCE [LARGE SCALE GENOMIC DNA]</scope>
    <source>
        <strain evidence="7">ATCC 35584 / DSM 2162 / JCM 9187 / O7/1</strain>
    </source>
</reference>
<evidence type="ECO:0000259" key="4">
    <source>
        <dbReference type="Pfam" id="PF01258"/>
    </source>
</evidence>
<evidence type="ECO:0000313" key="6">
    <source>
        <dbReference type="EMBL" id="ADV64963.1"/>
    </source>
</evidence>
<dbReference type="KEGG" id="dmu:Desmu_0655"/>
<dbReference type="PANTHER" id="PTHR39418:SF1">
    <property type="entry name" value="DEHYDROGENASE"/>
    <property type="match status" value="1"/>
</dbReference>
<dbReference type="InterPro" id="IPR026328">
    <property type="entry name" value="FmdE"/>
</dbReference>
<dbReference type="GO" id="GO:0016491">
    <property type="term" value="F:oxidoreductase activity"/>
    <property type="evidence" value="ECO:0007669"/>
    <property type="project" value="UniProtKB-KW"/>
</dbReference>
<dbReference type="HOGENOM" id="CLU_087508_0_0_2"/>
<dbReference type="STRING" id="765177.Desmu_0655"/>
<evidence type="ECO:0000256" key="2">
    <source>
        <dbReference type="ARBA" id="ARBA00022771"/>
    </source>
</evidence>
<gene>
    <name evidence="6" type="ordered locus">Desmu_0655</name>
</gene>
<dbReference type="InterPro" id="IPR003814">
    <property type="entry name" value="FmdEsu_dom"/>
</dbReference>
<evidence type="ECO:0000259" key="5">
    <source>
        <dbReference type="Pfam" id="PF02663"/>
    </source>
</evidence>
<dbReference type="Proteomes" id="UP000001068">
    <property type="component" value="Chromosome"/>
</dbReference>
<keyword evidence="6" id="KW-0560">Oxidoreductase</keyword>
<dbReference type="PIRSF" id="PIRSF006578">
    <property type="entry name" value="FwdE"/>
    <property type="match status" value="1"/>
</dbReference>
<dbReference type="Pfam" id="PF01258">
    <property type="entry name" value="zf-dskA_traR"/>
    <property type="match status" value="1"/>
</dbReference>
<evidence type="ECO:0000256" key="1">
    <source>
        <dbReference type="ARBA" id="ARBA00022723"/>
    </source>
</evidence>